<dbReference type="InterPro" id="IPR035706">
    <property type="entry name" value="AAA_9"/>
</dbReference>
<dbReference type="KEGG" id="api:107884329"/>
<dbReference type="Pfam" id="PF12781">
    <property type="entry name" value="AAA_9"/>
    <property type="match status" value="1"/>
</dbReference>
<dbReference type="RefSeq" id="XP_029347338.1">
    <property type="nucleotide sequence ID" value="XM_029491478.1"/>
</dbReference>
<dbReference type="Gene3D" id="3.40.50.300">
    <property type="entry name" value="P-loop containing nucleotide triphosphate hydrolases"/>
    <property type="match status" value="1"/>
</dbReference>
<evidence type="ECO:0000259" key="3">
    <source>
        <dbReference type="Pfam" id="PF12781"/>
    </source>
</evidence>
<dbReference type="AlphaFoldDB" id="A0A8R2NSV4"/>
<reference evidence="5" key="1">
    <citation type="submission" date="2010-06" db="EMBL/GenBank/DDBJ databases">
        <authorList>
            <person name="Jiang H."/>
            <person name="Abraham K."/>
            <person name="Ali S."/>
            <person name="Alsbrooks S.L."/>
            <person name="Anim B.N."/>
            <person name="Anosike U.S."/>
            <person name="Attaway T."/>
            <person name="Bandaranaike D.P."/>
            <person name="Battles P.K."/>
            <person name="Bell S.N."/>
            <person name="Bell A.V."/>
            <person name="Beltran B."/>
            <person name="Bickham C."/>
            <person name="Bustamante Y."/>
            <person name="Caleb T."/>
            <person name="Canada A."/>
            <person name="Cardenas V."/>
            <person name="Carter K."/>
            <person name="Chacko J."/>
            <person name="Chandrabose M.N."/>
            <person name="Chavez D."/>
            <person name="Chavez A."/>
            <person name="Chen L."/>
            <person name="Chu H.-S."/>
            <person name="Claassen K.J."/>
            <person name="Cockrell R."/>
            <person name="Collins M."/>
            <person name="Cooper J.A."/>
            <person name="Cree A."/>
            <person name="Curry S.M."/>
            <person name="Da Y."/>
            <person name="Dao M.D."/>
            <person name="Das B."/>
            <person name="Davila M.-L."/>
            <person name="Davy-Carroll L."/>
            <person name="Denson S."/>
            <person name="Dinh H."/>
            <person name="Ebong V.E."/>
            <person name="Edwards J.R."/>
            <person name="Egan A."/>
            <person name="El-Daye J."/>
            <person name="Escobedo L."/>
            <person name="Fernandez S."/>
            <person name="Fernando P.R."/>
            <person name="Flagg N."/>
            <person name="Forbes L.D."/>
            <person name="Fowler R.G."/>
            <person name="Fu Q."/>
            <person name="Gabisi R.A."/>
            <person name="Ganer J."/>
            <person name="Garbino Pronczuk A."/>
            <person name="Garcia R.M."/>
            <person name="Garner T."/>
            <person name="Garrett T.E."/>
            <person name="Gonzalez D.A."/>
            <person name="Hamid H."/>
            <person name="Hawkins E.S."/>
            <person name="Hirani K."/>
            <person name="Hogues M.E."/>
            <person name="Hollins B."/>
            <person name="Hsiao C.-H."/>
            <person name="Jabil R."/>
            <person name="James M.L."/>
            <person name="Jhangiani S.N."/>
            <person name="Johnson B."/>
            <person name="Johnson Q."/>
            <person name="Joshi V."/>
            <person name="Kalu J.B."/>
            <person name="Kam C."/>
            <person name="Kashfia A."/>
            <person name="Keebler J."/>
            <person name="Kisamo H."/>
            <person name="Kovar C.L."/>
            <person name="Lago L.A."/>
            <person name="Lai C.-Y."/>
            <person name="Laidlaw J."/>
            <person name="Lara F."/>
            <person name="Le T.-K."/>
            <person name="Lee S.L."/>
            <person name="Legall F.H."/>
            <person name="Lemon S.J."/>
            <person name="Lewis L.R."/>
            <person name="Li B."/>
            <person name="Liu Y."/>
            <person name="Liu Y.-S."/>
            <person name="Lopez J."/>
            <person name="Lozado R.J."/>
            <person name="Lu J."/>
            <person name="Madu R.C."/>
            <person name="Maheshwari M."/>
            <person name="Maheshwari R."/>
            <person name="Malloy K."/>
            <person name="Martinez E."/>
            <person name="Mathew T."/>
            <person name="Mercado I.C."/>
            <person name="Mercado C."/>
            <person name="Meyer B."/>
            <person name="Montgomery K."/>
            <person name="Morgan M.B."/>
            <person name="Munidasa M."/>
            <person name="Nazareth L.V."/>
            <person name="Nelson J."/>
            <person name="Ng B.M."/>
            <person name="Nguyen N.B."/>
            <person name="Nguyen P.Q."/>
            <person name="Nguyen T."/>
            <person name="Obregon M."/>
            <person name="Okwuonu G.O."/>
            <person name="Onwere C.G."/>
            <person name="Orozco G."/>
            <person name="Parra A."/>
            <person name="Patel S."/>
            <person name="Patil S."/>
            <person name="Perez A."/>
            <person name="Perez Y."/>
            <person name="Pham C."/>
            <person name="Primus E.L."/>
            <person name="Pu L.-L."/>
            <person name="Puazo M."/>
            <person name="Qin X."/>
            <person name="Quiroz J.B."/>
            <person name="Reese J."/>
            <person name="Richards S."/>
            <person name="Rives C.M."/>
            <person name="Robberts R."/>
            <person name="Ruiz S.J."/>
            <person name="Ruiz M.J."/>
            <person name="Santibanez J."/>
            <person name="Schneider B.W."/>
            <person name="Sisson I."/>
            <person name="Smith M."/>
            <person name="Sodergren E."/>
            <person name="Song X.-Z."/>
            <person name="Song B.B."/>
            <person name="Summersgill H."/>
            <person name="Thelus R."/>
            <person name="Thornton R.D."/>
            <person name="Trejos Z.Y."/>
            <person name="Usmani K."/>
            <person name="Vattathil S."/>
            <person name="Villasana D."/>
            <person name="Walker D.L."/>
            <person name="Wang S."/>
            <person name="Wang K."/>
            <person name="White C.S."/>
            <person name="Williams A.C."/>
            <person name="Williamson J."/>
            <person name="Wilson K."/>
            <person name="Woghiren I.O."/>
            <person name="Woodworth J.R."/>
            <person name="Worley K.C."/>
            <person name="Wright R.A."/>
            <person name="Wu W."/>
            <person name="Young L."/>
            <person name="Zhang L."/>
            <person name="Zhang J."/>
            <person name="Zhu Y."/>
            <person name="Muzny D.M."/>
            <person name="Weinstock G."/>
            <person name="Gibbs R.A."/>
        </authorList>
    </citation>
    <scope>NUCLEOTIDE SEQUENCE [LARGE SCALE GENOMIC DNA]</scope>
    <source>
        <strain evidence="5">LSR1</strain>
    </source>
</reference>
<accession>A0A8R2NSV4</accession>
<dbReference type="GeneID" id="107884329"/>
<keyword evidence="1" id="KW-0175">Coiled coil</keyword>
<dbReference type="InterPro" id="IPR026983">
    <property type="entry name" value="DHC"/>
</dbReference>
<dbReference type="InterPro" id="IPR024743">
    <property type="entry name" value="Dynein_HC_stalk"/>
</dbReference>
<name>A0A8R2NSV4_ACYPI</name>
<dbReference type="Pfam" id="PF12777">
    <property type="entry name" value="MT"/>
    <property type="match status" value="1"/>
</dbReference>
<keyword evidence="5" id="KW-1185">Reference proteome</keyword>
<dbReference type="OrthoDB" id="424310at2759"/>
<sequence length="532" mass="61859">MESHSPIDQVIPDVYVNNVIKQSVYMHKSAENYAKTFFKHTTRKICFTLKHLVDCAQTYKNLVKNKLNLSLIKSQQIQSGIEKIEESTLELDRINDTLLQQDLSIIQKNEMCQHLIKQISDTRILVEEIKSVVNNSTEKLNLKSEQIINTKKQMKELIDKTLPVLSTTRNLLNEINSDDLTELKSLDTPSESVVTLLECVAILRGIKDMNTWKSLSDMIEEPNFLNNLQELDANKINQRHQTQVRTKLKFLKKTIDIQAISKVECSILNFIESVLKYCHIYQDIIPLKNKINKFDKDYLNATLKLKEHEDSLENTRCTLSDLEKSLDDLSKENIELKKDNCSLKIKFEYADKVIEGLKSVHERWIIDLQNQTIIKNQIIGNCLLNASFLAYAGPFSLEYRQQIIFNDWYNHIIDLELPIDLNIELEKELIDEKVIYDLISNGLPCDKYTIQNGILMTQSNRFPLCIDPHNQGFNWIKNHEKNNSLKILSFADNDYIVHFKNALQYGQSVIFIDFENMDLDIKDLLNKNIQCK</sequence>
<dbReference type="Gene3D" id="1.20.920.20">
    <property type="match status" value="1"/>
</dbReference>
<protein>
    <submittedName>
        <fullName evidence="4">Uncharacterized protein</fullName>
    </submittedName>
</protein>
<reference evidence="4" key="2">
    <citation type="submission" date="2022-06" db="UniProtKB">
        <authorList>
            <consortium name="EnsemblMetazoa"/>
        </authorList>
    </citation>
    <scope>IDENTIFICATION</scope>
</reference>
<dbReference type="EnsemblMetazoa" id="XM_029491478.1">
    <property type="protein sequence ID" value="XP_029347338.1"/>
    <property type="gene ID" value="LOC107884329"/>
</dbReference>
<dbReference type="GO" id="GO:0007018">
    <property type="term" value="P:microtubule-based movement"/>
    <property type="evidence" value="ECO:0007669"/>
    <property type="project" value="InterPro"/>
</dbReference>
<dbReference type="GO" id="GO:0045505">
    <property type="term" value="F:dynein intermediate chain binding"/>
    <property type="evidence" value="ECO:0007669"/>
    <property type="project" value="InterPro"/>
</dbReference>
<feature type="domain" description="Dynein heavy chain ATP-binding dynein motor region" evidence="3">
    <location>
        <begin position="440"/>
        <end position="530"/>
    </location>
</feature>
<dbReference type="PANTHER" id="PTHR22878:SF63">
    <property type="entry name" value="DYNEIN AXONEMAL HEAVY CHAIN 10"/>
    <property type="match status" value="1"/>
</dbReference>
<evidence type="ECO:0000256" key="1">
    <source>
        <dbReference type="SAM" id="Coils"/>
    </source>
</evidence>
<evidence type="ECO:0000313" key="5">
    <source>
        <dbReference type="Proteomes" id="UP000007819"/>
    </source>
</evidence>
<dbReference type="GO" id="GO:0030286">
    <property type="term" value="C:dynein complex"/>
    <property type="evidence" value="ECO:0007669"/>
    <property type="project" value="InterPro"/>
</dbReference>
<dbReference type="Proteomes" id="UP000007819">
    <property type="component" value="Chromosome A3"/>
</dbReference>
<organism evidence="4 5">
    <name type="scientific">Acyrthosiphon pisum</name>
    <name type="common">Pea aphid</name>
    <dbReference type="NCBI Taxonomy" id="7029"/>
    <lineage>
        <taxon>Eukaryota</taxon>
        <taxon>Metazoa</taxon>
        <taxon>Ecdysozoa</taxon>
        <taxon>Arthropoda</taxon>
        <taxon>Hexapoda</taxon>
        <taxon>Insecta</taxon>
        <taxon>Pterygota</taxon>
        <taxon>Neoptera</taxon>
        <taxon>Paraneoptera</taxon>
        <taxon>Hemiptera</taxon>
        <taxon>Sternorrhyncha</taxon>
        <taxon>Aphidomorpha</taxon>
        <taxon>Aphidoidea</taxon>
        <taxon>Aphididae</taxon>
        <taxon>Macrosiphini</taxon>
        <taxon>Acyrthosiphon</taxon>
    </lineage>
</organism>
<dbReference type="PANTHER" id="PTHR22878">
    <property type="entry name" value="DYNEIN HEAVY CHAIN 6, AXONEMAL-LIKE-RELATED"/>
    <property type="match status" value="1"/>
</dbReference>
<evidence type="ECO:0000313" key="4">
    <source>
        <dbReference type="EnsemblMetazoa" id="XP_029347338.1"/>
    </source>
</evidence>
<dbReference type="GO" id="GO:0051959">
    <property type="term" value="F:dynein light intermediate chain binding"/>
    <property type="evidence" value="ECO:0007669"/>
    <property type="project" value="InterPro"/>
</dbReference>
<dbReference type="InterPro" id="IPR027417">
    <property type="entry name" value="P-loop_NTPase"/>
</dbReference>
<evidence type="ECO:0000259" key="2">
    <source>
        <dbReference type="Pfam" id="PF12777"/>
    </source>
</evidence>
<feature type="coiled-coil region" evidence="1">
    <location>
        <begin position="305"/>
        <end position="339"/>
    </location>
</feature>
<feature type="domain" description="Dynein heavy chain coiled coil stalk" evidence="2">
    <location>
        <begin position="77"/>
        <end position="410"/>
    </location>
</feature>
<proteinExistence type="predicted"/>